<accession>A0ABN1G8Y2</accession>
<evidence type="ECO:0000256" key="2">
    <source>
        <dbReference type="ARBA" id="ARBA00023180"/>
    </source>
</evidence>
<dbReference type="Proteomes" id="UP001500866">
    <property type="component" value="Unassembled WGS sequence"/>
</dbReference>
<keyword evidence="2" id="KW-0325">Glycoprotein</keyword>
<comment type="caution">
    <text evidence="4">The sequence shown here is derived from an EMBL/GenBank/DDBJ whole genome shotgun (WGS) entry which is preliminary data.</text>
</comment>
<evidence type="ECO:0000256" key="1">
    <source>
        <dbReference type="ARBA" id="ARBA00022679"/>
    </source>
</evidence>
<evidence type="ECO:0000313" key="4">
    <source>
        <dbReference type="EMBL" id="GAA0606434.1"/>
    </source>
</evidence>
<evidence type="ECO:0000313" key="5">
    <source>
        <dbReference type="Proteomes" id="UP001500866"/>
    </source>
</evidence>
<keyword evidence="1" id="KW-0808">Transferase</keyword>
<dbReference type="PANTHER" id="PTHR10605:SF56">
    <property type="entry name" value="BIFUNCTIONAL HEPARAN SULFATE N-DEACETYLASE_N-SULFOTRANSFERASE"/>
    <property type="match status" value="1"/>
</dbReference>
<feature type="domain" description="Sulfotransferase" evidence="3">
    <location>
        <begin position="1"/>
        <end position="211"/>
    </location>
</feature>
<reference evidence="4 5" key="1">
    <citation type="journal article" date="2019" name="Int. J. Syst. Evol. Microbiol.">
        <title>The Global Catalogue of Microorganisms (GCM) 10K type strain sequencing project: providing services to taxonomists for standard genome sequencing and annotation.</title>
        <authorList>
            <consortium name="The Broad Institute Genomics Platform"/>
            <consortium name="The Broad Institute Genome Sequencing Center for Infectious Disease"/>
            <person name="Wu L."/>
            <person name="Ma J."/>
        </authorList>
    </citation>
    <scope>NUCLEOTIDE SEQUENCE [LARGE SCALE GENOMIC DNA]</scope>
    <source>
        <strain evidence="4 5">JCM 15395</strain>
    </source>
</reference>
<organism evidence="4 5">
    <name type="scientific">Virgibacillus siamensis</name>
    <dbReference type="NCBI Taxonomy" id="480071"/>
    <lineage>
        <taxon>Bacteria</taxon>
        <taxon>Bacillati</taxon>
        <taxon>Bacillota</taxon>
        <taxon>Bacilli</taxon>
        <taxon>Bacillales</taxon>
        <taxon>Bacillaceae</taxon>
        <taxon>Virgibacillus</taxon>
    </lineage>
</organism>
<dbReference type="InterPro" id="IPR000863">
    <property type="entry name" value="Sulfotransferase_dom"/>
</dbReference>
<dbReference type="EMBL" id="BAAADS010000017">
    <property type="protein sequence ID" value="GAA0606434.1"/>
    <property type="molecule type" value="Genomic_DNA"/>
</dbReference>
<sequence length="260" mass="31517">MIIGEQKSGTTALHYYLNQHPMIVGSQPKEIRYFHKKIDFGYNQKWYETHFKSLRKNLLHFEATPEYIYYENAAKEIKNMYPDIKLILILRNPVERTYSAWNMYKDHFYDKKFHYFHEKTPDGKENPLFTYFFKDRTEFPSLRECLSIELKLIEENGPVEPSLLRRGLYYEQIRSYLKYFNKDQLMILGSKDLSQSTDKTLNNILNFLGLSDYDWSNVNTEKKHNRKYDEKIDKDLLEFLEGFFDKPNQKLFNFIEPINW</sequence>
<dbReference type="SUPFAM" id="SSF52540">
    <property type="entry name" value="P-loop containing nucleoside triphosphate hydrolases"/>
    <property type="match status" value="1"/>
</dbReference>
<dbReference type="PANTHER" id="PTHR10605">
    <property type="entry name" value="HEPARAN SULFATE SULFOTRANSFERASE"/>
    <property type="match status" value="1"/>
</dbReference>
<dbReference type="InterPro" id="IPR027417">
    <property type="entry name" value="P-loop_NTPase"/>
</dbReference>
<dbReference type="Pfam" id="PF00685">
    <property type="entry name" value="Sulfotransfer_1"/>
    <property type="match status" value="1"/>
</dbReference>
<dbReference type="Gene3D" id="3.40.50.300">
    <property type="entry name" value="P-loop containing nucleotide triphosphate hydrolases"/>
    <property type="match status" value="1"/>
</dbReference>
<protein>
    <recommendedName>
        <fullName evidence="3">Sulfotransferase domain-containing protein</fullName>
    </recommendedName>
</protein>
<evidence type="ECO:0000259" key="3">
    <source>
        <dbReference type="Pfam" id="PF00685"/>
    </source>
</evidence>
<name>A0ABN1G8Y2_9BACI</name>
<dbReference type="InterPro" id="IPR037359">
    <property type="entry name" value="NST/OST"/>
</dbReference>
<keyword evidence="5" id="KW-1185">Reference proteome</keyword>
<proteinExistence type="predicted"/>
<gene>
    <name evidence="4" type="ORF">GCM10009001_24590</name>
</gene>